<feature type="modified residue" description="4-aspartylphosphate" evidence="2">
    <location>
        <position position="54"/>
    </location>
</feature>
<comment type="caution">
    <text evidence="4">The sequence shown here is derived from an EMBL/GenBank/DDBJ whole genome shotgun (WGS) entry which is preliminary data.</text>
</comment>
<organism evidence="4 5">
    <name type="scientific">Candidatus Giovannonibacteria bacterium GW2011_GWF2_42_19</name>
    <dbReference type="NCBI Taxonomy" id="1618659"/>
    <lineage>
        <taxon>Bacteria</taxon>
        <taxon>Candidatus Giovannoniibacteriota</taxon>
    </lineage>
</organism>
<name>A0A0G0ZFQ2_9BACT</name>
<dbReference type="InterPro" id="IPR001789">
    <property type="entry name" value="Sig_transdc_resp-reg_receiver"/>
</dbReference>
<sequence length="127" mass="14112">MDKKILIVDDDEFLLEMYALKFKDSGFDVDSAKGGEETLAKLREGARPDIMLLDVVMPVMDGFEVLRIAKKENLIPKTIVVILTNLGQKEDVDKGMALGADDYIVKAHFTPSEVVRRAVGLIESKSK</sequence>
<dbReference type="EMBL" id="LCDF01000015">
    <property type="protein sequence ID" value="KKS47509.1"/>
    <property type="molecule type" value="Genomic_DNA"/>
</dbReference>
<evidence type="ECO:0000256" key="2">
    <source>
        <dbReference type="PROSITE-ProRule" id="PRU00169"/>
    </source>
</evidence>
<evidence type="ECO:0000259" key="3">
    <source>
        <dbReference type="PROSITE" id="PS50110"/>
    </source>
</evidence>
<dbReference type="Gene3D" id="3.40.50.2300">
    <property type="match status" value="1"/>
</dbReference>
<feature type="domain" description="Response regulatory" evidence="3">
    <location>
        <begin position="4"/>
        <end position="121"/>
    </location>
</feature>
<dbReference type="Pfam" id="PF00072">
    <property type="entry name" value="Response_reg"/>
    <property type="match status" value="1"/>
</dbReference>
<dbReference type="GO" id="GO:0000160">
    <property type="term" value="P:phosphorelay signal transduction system"/>
    <property type="evidence" value="ECO:0007669"/>
    <property type="project" value="InterPro"/>
</dbReference>
<evidence type="ECO:0000313" key="4">
    <source>
        <dbReference type="EMBL" id="KKS47509.1"/>
    </source>
</evidence>
<dbReference type="PROSITE" id="PS50110">
    <property type="entry name" value="RESPONSE_REGULATORY"/>
    <property type="match status" value="1"/>
</dbReference>
<accession>A0A0G0ZFQ2</accession>
<dbReference type="Proteomes" id="UP000034036">
    <property type="component" value="Unassembled WGS sequence"/>
</dbReference>
<dbReference type="InterPro" id="IPR011006">
    <property type="entry name" value="CheY-like_superfamily"/>
</dbReference>
<reference evidence="4 5" key="1">
    <citation type="journal article" date="2015" name="Nature">
        <title>rRNA introns, odd ribosomes, and small enigmatic genomes across a large radiation of phyla.</title>
        <authorList>
            <person name="Brown C.T."/>
            <person name="Hug L.A."/>
            <person name="Thomas B.C."/>
            <person name="Sharon I."/>
            <person name="Castelle C.J."/>
            <person name="Singh A."/>
            <person name="Wilkins M.J."/>
            <person name="Williams K.H."/>
            <person name="Banfield J.F."/>
        </authorList>
    </citation>
    <scope>NUCLEOTIDE SEQUENCE [LARGE SCALE GENOMIC DNA]</scope>
</reference>
<evidence type="ECO:0000313" key="5">
    <source>
        <dbReference type="Proteomes" id="UP000034036"/>
    </source>
</evidence>
<dbReference type="InterPro" id="IPR050595">
    <property type="entry name" value="Bact_response_regulator"/>
</dbReference>
<dbReference type="PANTHER" id="PTHR44591:SF3">
    <property type="entry name" value="RESPONSE REGULATORY DOMAIN-CONTAINING PROTEIN"/>
    <property type="match status" value="1"/>
</dbReference>
<keyword evidence="1 2" id="KW-0597">Phosphoprotein</keyword>
<protein>
    <submittedName>
        <fullName evidence="4">Two-component response regulator</fullName>
    </submittedName>
</protein>
<dbReference type="AlphaFoldDB" id="A0A0G0ZFQ2"/>
<dbReference type="STRING" id="1618659.UV11_C0015G0016"/>
<dbReference type="CDD" id="cd17574">
    <property type="entry name" value="REC_OmpR"/>
    <property type="match status" value="1"/>
</dbReference>
<dbReference type="SUPFAM" id="SSF52172">
    <property type="entry name" value="CheY-like"/>
    <property type="match status" value="1"/>
</dbReference>
<evidence type="ECO:0000256" key="1">
    <source>
        <dbReference type="ARBA" id="ARBA00022553"/>
    </source>
</evidence>
<proteinExistence type="predicted"/>
<dbReference type="SMART" id="SM00448">
    <property type="entry name" value="REC"/>
    <property type="match status" value="1"/>
</dbReference>
<dbReference type="PATRIC" id="fig|1618659.3.peg.595"/>
<gene>
    <name evidence="4" type="ORF">UV11_C0015G0016</name>
</gene>
<dbReference type="PANTHER" id="PTHR44591">
    <property type="entry name" value="STRESS RESPONSE REGULATOR PROTEIN 1"/>
    <property type="match status" value="1"/>
</dbReference>